<keyword evidence="6" id="KW-1185">Reference proteome</keyword>
<name>A0AAV6G139_9TELE</name>
<dbReference type="Proteomes" id="UP000823561">
    <property type="component" value="Chromosome 18"/>
</dbReference>
<evidence type="ECO:0000313" key="6">
    <source>
        <dbReference type="Proteomes" id="UP000823561"/>
    </source>
</evidence>
<comment type="subcellular location">
    <subcellularLocation>
        <location evidence="1">Nucleus</location>
    </subcellularLocation>
</comment>
<dbReference type="PANTHER" id="PTHR46900:SF4">
    <property type="entry name" value="FERM AND PDZ DOMAIN CONTAINING 2"/>
    <property type="match status" value="1"/>
</dbReference>
<protein>
    <recommendedName>
        <fullName evidence="7">Protein tyrosine phosphatase non-receptor type 20</fullName>
    </recommendedName>
</protein>
<evidence type="ECO:0000256" key="1">
    <source>
        <dbReference type="ARBA" id="ARBA00004123"/>
    </source>
</evidence>
<dbReference type="SMART" id="SM00194">
    <property type="entry name" value="PTPc"/>
    <property type="match status" value="1"/>
</dbReference>
<dbReference type="GO" id="GO:0004725">
    <property type="term" value="F:protein tyrosine phosphatase activity"/>
    <property type="evidence" value="ECO:0007669"/>
    <property type="project" value="InterPro"/>
</dbReference>
<dbReference type="InterPro" id="IPR029021">
    <property type="entry name" value="Prot-tyrosine_phosphatase-like"/>
</dbReference>
<reference evidence="5" key="1">
    <citation type="submission" date="2020-10" db="EMBL/GenBank/DDBJ databases">
        <title>Chromosome-scale genome assembly of the Allis shad, Alosa alosa.</title>
        <authorList>
            <person name="Margot Z."/>
            <person name="Christophe K."/>
            <person name="Cabau C."/>
            <person name="Louis A."/>
            <person name="Berthelot C."/>
            <person name="Parey E."/>
            <person name="Roest Crollius H."/>
            <person name="Montfort J."/>
            <person name="Robinson-Rechavi M."/>
            <person name="Bucao C."/>
            <person name="Bouchez O."/>
            <person name="Gislard M."/>
            <person name="Lluch J."/>
            <person name="Milhes M."/>
            <person name="Lampietro C."/>
            <person name="Lopez Roques C."/>
            <person name="Donnadieu C."/>
            <person name="Braasch I."/>
            <person name="Desvignes T."/>
            <person name="Postlethwait J."/>
            <person name="Bobe J."/>
            <person name="Guiguen Y."/>
        </authorList>
    </citation>
    <scope>NUCLEOTIDE SEQUENCE</scope>
    <source>
        <strain evidence="5">M-15738</strain>
        <tissue evidence="5">Blood</tissue>
    </source>
</reference>
<organism evidence="5 6">
    <name type="scientific">Alosa alosa</name>
    <name type="common">allis shad</name>
    <dbReference type="NCBI Taxonomy" id="278164"/>
    <lineage>
        <taxon>Eukaryota</taxon>
        <taxon>Metazoa</taxon>
        <taxon>Chordata</taxon>
        <taxon>Craniata</taxon>
        <taxon>Vertebrata</taxon>
        <taxon>Euteleostomi</taxon>
        <taxon>Actinopterygii</taxon>
        <taxon>Neopterygii</taxon>
        <taxon>Teleostei</taxon>
        <taxon>Clupei</taxon>
        <taxon>Clupeiformes</taxon>
        <taxon>Clupeoidei</taxon>
        <taxon>Clupeidae</taxon>
        <taxon>Alosa</taxon>
    </lineage>
</organism>
<keyword evidence="2" id="KW-0539">Nucleus</keyword>
<dbReference type="AlphaFoldDB" id="A0AAV6G139"/>
<evidence type="ECO:0000259" key="4">
    <source>
        <dbReference type="PROSITE" id="PS50056"/>
    </source>
</evidence>
<evidence type="ECO:0000313" key="5">
    <source>
        <dbReference type="EMBL" id="KAG5266351.1"/>
    </source>
</evidence>
<proteinExistence type="predicted"/>
<dbReference type="SUPFAM" id="SSF52799">
    <property type="entry name" value="(Phosphotyrosine protein) phosphatases II"/>
    <property type="match status" value="1"/>
</dbReference>
<evidence type="ECO:0000259" key="3">
    <source>
        <dbReference type="PROSITE" id="PS50055"/>
    </source>
</evidence>
<dbReference type="InterPro" id="IPR000387">
    <property type="entry name" value="Tyr_Pase_dom"/>
</dbReference>
<dbReference type="PRINTS" id="PR00700">
    <property type="entry name" value="PRTYPHPHTASE"/>
</dbReference>
<dbReference type="InterPro" id="IPR003595">
    <property type="entry name" value="Tyr_Pase_cat"/>
</dbReference>
<dbReference type="SMART" id="SM00404">
    <property type="entry name" value="PTPc_motif"/>
    <property type="match status" value="1"/>
</dbReference>
<evidence type="ECO:0008006" key="7">
    <source>
        <dbReference type="Google" id="ProtNLM"/>
    </source>
</evidence>
<feature type="domain" description="Tyrosine-protein phosphatase" evidence="3">
    <location>
        <begin position="1"/>
        <end position="244"/>
    </location>
</feature>
<dbReference type="GO" id="GO:0005634">
    <property type="term" value="C:nucleus"/>
    <property type="evidence" value="ECO:0007669"/>
    <property type="project" value="UniProtKB-SubCell"/>
</dbReference>
<dbReference type="PROSITE" id="PS50056">
    <property type="entry name" value="TYR_PHOSPHATASE_2"/>
    <property type="match status" value="1"/>
</dbReference>
<accession>A0AAV6G139</accession>
<dbReference type="InterPro" id="IPR000242">
    <property type="entry name" value="PTP_cat"/>
</dbReference>
<sequence length="262" mass="30635">MKPSDNCLVGKAPENRQKNRYRDILPYDKTRVPLGKQQEYINASYIRMQVGLEEFFYISCQAPLPSTVEAFWQMIWENRSDVIAMATQEVERGRVKCHKYWPDRLDVPMETDRYQLILDNYQQLDFFHINIIKMVEKESGSCHWVKQLCVRRWPDHGPPGSSEQLVRFLRYMRAVHSRGPITVHCSAGIGRTGVLICTDAIISLIQNDLAISVSDIVKDMRTQRYGMIQTKEQYFFCYKVWLDVLQGILQLHGNQWQPEASV</sequence>
<evidence type="ECO:0000256" key="2">
    <source>
        <dbReference type="ARBA" id="ARBA00023242"/>
    </source>
</evidence>
<dbReference type="InterPro" id="IPR052074">
    <property type="entry name" value="NonRcpt_TyrProt_Phosphatase"/>
</dbReference>
<dbReference type="Gene3D" id="3.90.190.10">
    <property type="entry name" value="Protein tyrosine phosphatase superfamily"/>
    <property type="match status" value="1"/>
</dbReference>
<dbReference type="InterPro" id="IPR016130">
    <property type="entry name" value="Tyr_Pase_AS"/>
</dbReference>
<dbReference type="PROSITE" id="PS50055">
    <property type="entry name" value="TYR_PHOSPHATASE_PTP"/>
    <property type="match status" value="1"/>
</dbReference>
<dbReference type="Pfam" id="PF00102">
    <property type="entry name" value="Y_phosphatase"/>
    <property type="match status" value="1"/>
</dbReference>
<comment type="caution">
    <text evidence="5">The sequence shown here is derived from an EMBL/GenBank/DDBJ whole genome shotgun (WGS) entry which is preliminary data.</text>
</comment>
<gene>
    <name evidence="5" type="ORF">AALO_G00230040</name>
</gene>
<dbReference type="PANTHER" id="PTHR46900">
    <property type="entry name" value="TYROSINE-PROTEIN PHOSPHATASE NON-RECEPTOR TYPE 13"/>
    <property type="match status" value="1"/>
</dbReference>
<dbReference type="PROSITE" id="PS00383">
    <property type="entry name" value="TYR_PHOSPHATASE_1"/>
    <property type="match status" value="1"/>
</dbReference>
<feature type="domain" description="Tyrosine specific protein phosphatases" evidence="4">
    <location>
        <begin position="163"/>
        <end position="235"/>
    </location>
</feature>
<dbReference type="EMBL" id="JADWDJ010000018">
    <property type="protein sequence ID" value="KAG5266351.1"/>
    <property type="molecule type" value="Genomic_DNA"/>
</dbReference>